<sequence length="116" mass="12622">MPTHLHSVHGLLRLGTERLKRAGGHLGPRLPLLHRRLRRGGAKADGAGISFDCPVYARLRHHDLPVSHNPPRSAEQAALGKDIVDLMDSLQIDKTMFAGYDWGHGGRQRGSSPVAG</sequence>
<name>A0A2K0UI19_TRIHA</name>
<dbReference type="AlphaFoldDB" id="A0A2K0UI19"/>
<accession>A0A2K0UI19</accession>
<comment type="caution">
    <text evidence="1">The sequence shown here is derived from an EMBL/GenBank/DDBJ whole genome shotgun (WGS) entry which is preliminary data.</text>
</comment>
<proteinExistence type="predicted"/>
<evidence type="ECO:0000313" key="1">
    <source>
        <dbReference type="EMBL" id="PNP57440.1"/>
    </source>
</evidence>
<dbReference type="EMBL" id="MTYI01000027">
    <property type="protein sequence ID" value="PNP57440.1"/>
    <property type="molecule type" value="Genomic_DNA"/>
</dbReference>
<gene>
    <name evidence="1" type="ORF">THARTR1_02437</name>
</gene>
<dbReference type="Proteomes" id="UP000236290">
    <property type="component" value="Unassembled WGS sequence"/>
</dbReference>
<dbReference type="OrthoDB" id="408373at2759"/>
<organism evidence="1 2">
    <name type="scientific">Trichoderma harzianum</name>
    <name type="common">Hypocrea lixii</name>
    <dbReference type="NCBI Taxonomy" id="5544"/>
    <lineage>
        <taxon>Eukaryota</taxon>
        <taxon>Fungi</taxon>
        <taxon>Dikarya</taxon>
        <taxon>Ascomycota</taxon>
        <taxon>Pezizomycotina</taxon>
        <taxon>Sordariomycetes</taxon>
        <taxon>Hypocreomycetidae</taxon>
        <taxon>Hypocreales</taxon>
        <taxon>Hypocreaceae</taxon>
        <taxon>Trichoderma</taxon>
    </lineage>
</organism>
<reference evidence="1 2" key="1">
    <citation type="submission" date="2017-02" db="EMBL/GenBank/DDBJ databases">
        <title>Genomes of Trichoderma spp. with biocontrol activity.</title>
        <authorList>
            <person name="Gardiner D."/>
            <person name="Kazan K."/>
            <person name="Vos C."/>
            <person name="Harvey P."/>
        </authorList>
    </citation>
    <scope>NUCLEOTIDE SEQUENCE [LARGE SCALE GENOMIC DNA]</scope>
    <source>
        <strain evidence="1 2">Tr1</strain>
    </source>
</reference>
<evidence type="ECO:0000313" key="2">
    <source>
        <dbReference type="Proteomes" id="UP000236290"/>
    </source>
</evidence>
<protein>
    <submittedName>
        <fullName evidence="1">Uncharacterized protein</fullName>
    </submittedName>
</protein>